<dbReference type="InterPro" id="IPR051532">
    <property type="entry name" value="Ester_Hydrolysis_Enzymes"/>
</dbReference>
<dbReference type="RefSeq" id="WP_169943425.1">
    <property type="nucleotide sequence ID" value="NZ_CP053015.1"/>
</dbReference>
<proteinExistence type="predicted"/>
<protein>
    <recommendedName>
        <fullName evidence="2">SGNH hydrolase-type esterase domain-containing protein</fullName>
    </recommendedName>
</protein>
<dbReference type="KEGG" id="slan:GV829_01080"/>
<evidence type="ECO:0000313" key="3">
    <source>
        <dbReference type="EMBL" id="QJQ31209.1"/>
    </source>
</evidence>
<feature type="signal peptide" evidence="1">
    <location>
        <begin position="1"/>
        <end position="21"/>
    </location>
</feature>
<dbReference type="SUPFAM" id="SSF52266">
    <property type="entry name" value="SGNH hydrolase"/>
    <property type="match status" value="1"/>
</dbReference>
<evidence type="ECO:0000256" key="1">
    <source>
        <dbReference type="SAM" id="SignalP"/>
    </source>
</evidence>
<dbReference type="PANTHER" id="PTHR30383">
    <property type="entry name" value="THIOESTERASE 1/PROTEASE 1/LYSOPHOSPHOLIPASE L1"/>
    <property type="match status" value="1"/>
</dbReference>
<dbReference type="GO" id="GO:0016788">
    <property type="term" value="F:hydrolase activity, acting on ester bonds"/>
    <property type="evidence" value="ECO:0007669"/>
    <property type="project" value="UniProtKB-ARBA"/>
</dbReference>
<organism evidence="3 4">
    <name type="scientific">Sphingomonas lacunae</name>
    <dbReference type="NCBI Taxonomy" id="2698828"/>
    <lineage>
        <taxon>Bacteria</taxon>
        <taxon>Pseudomonadati</taxon>
        <taxon>Pseudomonadota</taxon>
        <taxon>Alphaproteobacteria</taxon>
        <taxon>Sphingomonadales</taxon>
        <taxon>Sphingomonadaceae</taxon>
        <taxon>Sphingomonas</taxon>
    </lineage>
</organism>
<dbReference type="Gene3D" id="2.60.120.1360">
    <property type="match status" value="1"/>
</dbReference>
<dbReference type="Proteomes" id="UP000503018">
    <property type="component" value="Chromosome"/>
</dbReference>
<evidence type="ECO:0000313" key="4">
    <source>
        <dbReference type="Proteomes" id="UP000503018"/>
    </source>
</evidence>
<dbReference type="InterPro" id="IPR036514">
    <property type="entry name" value="SGNH_hydro_sf"/>
</dbReference>
<feature type="domain" description="SGNH hydrolase-type esterase" evidence="2">
    <location>
        <begin position="218"/>
        <end position="386"/>
    </location>
</feature>
<dbReference type="Gene3D" id="3.40.50.1110">
    <property type="entry name" value="SGNH hydrolase"/>
    <property type="match status" value="1"/>
</dbReference>
<evidence type="ECO:0000259" key="2">
    <source>
        <dbReference type="Pfam" id="PF13472"/>
    </source>
</evidence>
<accession>A0A6M4AT12</accession>
<keyword evidence="4" id="KW-1185">Reference proteome</keyword>
<feature type="chain" id="PRO_5027083212" description="SGNH hydrolase-type esterase domain-containing protein" evidence="1">
    <location>
        <begin position="22"/>
        <end position="412"/>
    </location>
</feature>
<dbReference type="AlphaFoldDB" id="A0A6M4AT12"/>
<sequence>MPLLPSLLLAAAAAVPTPAAAADCGQALCNGAALRPVAELLAQSNSRPVHILQIGDSHTAGDMIADGWRTRLNASYGSAGRGVVPGGRPFPGYLTWGINALWSPGWSVNGIFGRVWQPDGPVVGISGYSKTARAAGEHLSLTAEGLEFLFDRFIICGMAGPDAGTLAVNFAGTTQDVNFAAPQSAPLCREFQSQFAVGHVEVTTRDERPVTVTSMATFRAAGGVSLSNLGVPGAQLKHFARTDDALLRAELTAYRPDLIVIAFGTNEGFAADLDLDAYAEGLRSQVRRIRRLAGDSIPIMLLGPPNALTRNASIATAGGSTPIGCETGLMVPGHIAAVRDIQRGIAAELGLAFWDWARAMGSECAMYQWRSEGFVVRDAIHFNRSGGTRLGGLLADDFGSAVRSVLPVSPPQ</sequence>
<dbReference type="InterPro" id="IPR013830">
    <property type="entry name" value="SGNH_hydro"/>
</dbReference>
<dbReference type="EMBL" id="CP053015">
    <property type="protein sequence ID" value="QJQ31209.1"/>
    <property type="molecule type" value="Genomic_DNA"/>
</dbReference>
<name>A0A6M4AT12_9SPHN</name>
<keyword evidence="1" id="KW-0732">Signal</keyword>
<gene>
    <name evidence="3" type="ORF">GV829_01080</name>
</gene>
<dbReference type="Pfam" id="PF13472">
    <property type="entry name" value="Lipase_GDSL_2"/>
    <property type="match status" value="1"/>
</dbReference>
<dbReference type="PANTHER" id="PTHR30383:SF29">
    <property type="entry name" value="SGNH HYDROLASE-TYPE ESTERASE DOMAIN-CONTAINING PROTEIN"/>
    <property type="match status" value="1"/>
</dbReference>
<reference evidence="3 4" key="1">
    <citation type="submission" date="2020-01" db="EMBL/GenBank/DDBJ databases">
        <title>Sphingomonas sp. strain CSW-10.</title>
        <authorList>
            <person name="Chen W.-M."/>
        </authorList>
    </citation>
    <scope>NUCLEOTIDE SEQUENCE [LARGE SCALE GENOMIC DNA]</scope>
    <source>
        <strain evidence="3 4">CSW-10</strain>
    </source>
</reference>